<evidence type="ECO:0000256" key="2">
    <source>
        <dbReference type="ARBA" id="ARBA00007998"/>
    </source>
</evidence>
<dbReference type="EMBL" id="NMQW01000002">
    <property type="protein sequence ID" value="OXM87697.1"/>
    <property type="molecule type" value="Genomic_DNA"/>
</dbReference>
<feature type="transmembrane region" description="Helical" evidence="8">
    <location>
        <begin position="220"/>
        <end position="242"/>
    </location>
</feature>
<dbReference type="Pfam" id="PF03845">
    <property type="entry name" value="Spore_permease"/>
    <property type="match status" value="1"/>
</dbReference>
<dbReference type="Proteomes" id="UP000215509">
    <property type="component" value="Unassembled WGS sequence"/>
</dbReference>
<sequence>MEYPRQITMIQAAAVLISTIIGVGVLPLPLFAVRAAGTGAPLVTFLGILIASVGLWTITKLGMRFPNQSIIQYSEEIIGKWFAWLGCVMIIIFFGVLTSLTAREFGEVVITTVLKRTPLEVTVIVMLLLATFSSRNTVTTFAYIHNFYLPLLVFPVILIVAFSLKNAEVINLLPIYGNDASQGNMIKGMLTIAGLFQGTFIYTIVIPAMRRPDRAMQASFWGMFIAGGLYLSIVVATVSVFGQEETKLLLWPTLELAKTTTLPGNVLERLDAAFLAVWVTAVFTTLFSSYYFTIRAISKLFRLRDHKMLSLFIMPYLFVLAMIPQNILHMYHIIQWVSRTGLFITIVYPLLLLVVAMVRKKRRELDDSKATEQDG</sequence>
<keyword evidence="3" id="KW-0813">Transport</keyword>
<feature type="transmembrane region" description="Helical" evidence="8">
    <location>
        <begin position="340"/>
        <end position="358"/>
    </location>
</feature>
<evidence type="ECO:0000256" key="1">
    <source>
        <dbReference type="ARBA" id="ARBA00004141"/>
    </source>
</evidence>
<comment type="similarity">
    <text evidence="2">Belongs to the amino acid-polyamine-organocation (APC) superfamily. Spore germination protein (SGP) (TC 2.A.3.9) family.</text>
</comment>
<keyword evidence="6 8" id="KW-1133">Transmembrane helix</keyword>
<dbReference type="NCBIfam" id="TIGR00912">
    <property type="entry name" value="2A0309"/>
    <property type="match status" value="1"/>
</dbReference>
<organism evidence="9 10">
    <name type="scientific">Paenibacillus rigui</name>
    <dbReference type="NCBI Taxonomy" id="554312"/>
    <lineage>
        <taxon>Bacteria</taxon>
        <taxon>Bacillati</taxon>
        <taxon>Bacillota</taxon>
        <taxon>Bacilli</taxon>
        <taxon>Bacillales</taxon>
        <taxon>Paenibacillaceae</taxon>
        <taxon>Paenibacillus</taxon>
    </lineage>
</organism>
<feature type="transmembrane region" description="Helical" evidence="8">
    <location>
        <begin position="12"/>
        <end position="33"/>
    </location>
</feature>
<feature type="transmembrane region" description="Helical" evidence="8">
    <location>
        <begin position="39"/>
        <end position="58"/>
    </location>
</feature>
<evidence type="ECO:0000256" key="5">
    <source>
        <dbReference type="ARBA" id="ARBA00022692"/>
    </source>
</evidence>
<evidence type="ECO:0000256" key="6">
    <source>
        <dbReference type="ARBA" id="ARBA00022989"/>
    </source>
</evidence>
<dbReference type="PANTHER" id="PTHR34975">
    <property type="entry name" value="SPORE GERMINATION PROTEIN A2"/>
    <property type="match status" value="1"/>
</dbReference>
<feature type="transmembrane region" description="Helical" evidence="8">
    <location>
        <begin position="78"/>
        <end position="97"/>
    </location>
</feature>
<evidence type="ECO:0000256" key="7">
    <source>
        <dbReference type="ARBA" id="ARBA00023136"/>
    </source>
</evidence>
<keyword evidence="10" id="KW-1185">Reference proteome</keyword>
<name>A0A229UVS8_9BACL</name>
<gene>
    <name evidence="9" type="ORF">CF651_00830</name>
</gene>
<evidence type="ECO:0000256" key="8">
    <source>
        <dbReference type="SAM" id="Phobius"/>
    </source>
</evidence>
<dbReference type="Gene3D" id="1.20.1740.10">
    <property type="entry name" value="Amino acid/polyamine transporter I"/>
    <property type="match status" value="1"/>
</dbReference>
<feature type="transmembrane region" description="Helical" evidence="8">
    <location>
        <begin position="272"/>
        <end position="292"/>
    </location>
</feature>
<dbReference type="GO" id="GO:0016020">
    <property type="term" value="C:membrane"/>
    <property type="evidence" value="ECO:0007669"/>
    <property type="project" value="UniProtKB-SubCell"/>
</dbReference>
<dbReference type="AlphaFoldDB" id="A0A229UVS8"/>
<comment type="subcellular location">
    <subcellularLocation>
        <location evidence="1">Membrane</location>
        <topology evidence="1">Multi-pass membrane protein</topology>
    </subcellularLocation>
</comment>
<proteinExistence type="inferred from homology"/>
<dbReference type="InterPro" id="IPR004761">
    <property type="entry name" value="Spore_GerAB"/>
</dbReference>
<keyword evidence="7 8" id="KW-0472">Membrane</keyword>
<evidence type="ECO:0000313" key="10">
    <source>
        <dbReference type="Proteomes" id="UP000215509"/>
    </source>
</evidence>
<evidence type="ECO:0000256" key="3">
    <source>
        <dbReference type="ARBA" id="ARBA00022448"/>
    </source>
</evidence>
<keyword evidence="5 8" id="KW-0812">Transmembrane</keyword>
<dbReference type="OrthoDB" id="2661055at2"/>
<evidence type="ECO:0000256" key="4">
    <source>
        <dbReference type="ARBA" id="ARBA00022544"/>
    </source>
</evidence>
<keyword evidence="4" id="KW-0309">Germination</keyword>
<feature type="transmembrane region" description="Helical" evidence="8">
    <location>
        <begin position="184"/>
        <end position="208"/>
    </location>
</feature>
<dbReference type="PANTHER" id="PTHR34975:SF2">
    <property type="entry name" value="SPORE GERMINATION PROTEIN A2"/>
    <property type="match status" value="1"/>
</dbReference>
<reference evidence="9 10" key="1">
    <citation type="submission" date="2017-07" db="EMBL/GenBank/DDBJ databases">
        <title>Genome sequencing and assembly of Paenibacillus rigui.</title>
        <authorList>
            <person name="Mayilraj S."/>
        </authorList>
    </citation>
    <scope>NUCLEOTIDE SEQUENCE [LARGE SCALE GENOMIC DNA]</scope>
    <source>
        <strain evidence="9 10">JCM 16352</strain>
    </source>
</reference>
<evidence type="ECO:0000313" key="9">
    <source>
        <dbReference type="EMBL" id="OXM87697.1"/>
    </source>
</evidence>
<accession>A0A229UVS8</accession>
<protein>
    <submittedName>
        <fullName evidence="9">Spore gernimation protein</fullName>
    </submittedName>
</protein>
<comment type="caution">
    <text evidence="9">The sequence shown here is derived from an EMBL/GenBank/DDBJ whole genome shotgun (WGS) entry which is preliminary data.</text>
</comment>
<dbReference type="GO" id="GO:0009847">
    <property type="term" value="P:spore germination"/>
    <property type="evidence" value="ECO:0007669"/>
    <property type="project" value="InterPro"/>
</dbReference>
<feature type="transmembrane region" description="Helical" evidence="8">
    <location>
        <begin position="146"/>
        <end position="164"/>
    </location>
</feature>
<feature type="transmembrane region" description="Helical" evidence="8">
    <location>
        <begin position="313"/>
        <end position="334"/>
    </location>
</feature>
<dbReference type="RefSeq" id="WP_094012947.1">
    <property type="nucleotide sequence ID" value="NZ_NMQW01000002.1"/>
</dbReference>
<feature type="transmembrane region" description="Helical" evidence="8">
    <location>
        <begin position="117"/>
        <end position="134"/>
    </location>
</feature>